<name>M0ILP8_9EURY</name>
<feature type="transmembrane region" description="Helical" evidence="1">
    <location>
        <begin position="56"/>
        <end position="85"/>
    </location>
</feature>
<dbReference type="RefSeq" id="WP_008318550.1">
    <property type="nucleotide sequence ID" value="NZ_AOLN01000006.1"/>
</dbReference>
<keyword evidence="1" id="KW-0472">Membrane</keyword>
<dbReference type="PATRIC" id="fig|662479.7.peg.871"/>
<dbReference type="STRING" id="662479.C440_04223"/>
<organism evidence="2 3">
    <name type="scientific">Haloferax mucosum ATCC BAA-1512</name>
    <dbReference type="NCBI Taxonomy" id="662479"/>
    <lineage>
        <taxon>Archaea</taxon>
        <taxon>Methanobacteriati</taxon>
        <taxon>Methanobacteriota</taxon>
        <taxon>Stenosarchaea group</taxon>
        <taxon>Halobacteria</taxon>
        <taxon>Halobacteriales</taxon>
        <taxon>Haloferacaceae</taxon>
        <taxon>Haloferax</taxon>
    </lineage>
</organism>
<dbReference type="Proteomes" id="UP000011550">
    <property type="component" value="Unassembled WGS sequence"/>
</dbReference>
<protein>
    <recommendedName>
        <fullName evidence="4">Membrane-bound metal-dependent hydrolase</fullName>
    </recommendedName>
</protein>
<accession>M0ILP8</accession>
<sequence length="182" mass="19453">MMATTHAAMGLSLAASLAWIAPELATAGAVGALVGGVFPDTDLFVGVHRKSLHFPVYYAVAAAGTGLVAVAAPTALTVAPAFFFLSAAAHSISDWFGAGDELRPWDRTSDRAVYVHPAKRWLEPKYVVRYDGAPEDFVLTLVFSVVPFVVFDGVFRVVVAAGVAVALFYTGFRKRMPDWFGI</sequence>
<dbReference type="AlphaFoldDB" id="M0ILP8"/>
<evidence type="ECO:0000313" key="2">
    <source>
        <dbReference type="EMBL" id="ELZ96952.1"/>
    </source>
</evidence>
<feature type="transmembrane region" description="Helical" evidence="1">
    <location>
        <begin position="137"/>
        <end position="169"/>
    </location>
</feature>
<reference evidence="2 3" key="1">
    <citation type="journal article" date="2014" name="PLoS Genet.">
        <title>Phylogenetically driven sequencing of extremely halophilic archaea reveals strategies for static and dynamic osmo-response.</title>
        <authorList>
            <person name="Becker E.A."/>
            <person name="Seitzer P.M."/>
            <person name="Tritt A."/>
            <person name="Larsen D."/>
            <person name="Krusor M."/>
            <person name="Yao A.I."/>
            <person name="Wu D."/>
            <person name="Madern D."/>
            <person name="Eisen J.A."/>
            <person name="Darling A.E."/>
            <person name="Facciotti M.T."/>
        </authorList>
    </citation>
    <scope>NUCLEOTIDE SEQUENCE [LARGE SCALE GENOMIC DNA]</scope>
    <source>
        <strain evidence="2 3">ATCC BAA-1512</strain>
    </source>
</reference>
<evidence type="ECO:0008006" key="4">
    <source>
        <dbReference type="Google" id="ProtNLM"/>
    </source>
</evidence>
<keyword evidence="3" id="KW-1185">Reference proteome</keyword>
<dbReference type="EMBL" id="AOLN01000006">
    <property type="protein sequence ID" value="ELZ96952.1"/>
    <property type="molecule type" value="Genomic_DNA"/>
</dbReference>
<evidence type="ECO:0000256" key="1">
    <source>
        <dbReference type="SAM" id="Phobius"/>
    </source>
</evidence>
<evidence type="ECO:0000313" key="3">
    <source>
        <dbReference type="Proteomes" id="UP000011550"/>
    </source>
</evidence>
<dbReference type="OrthoDB" id="204671at2157"/>
<keyword evidence="1" id="KW-0812">Transmembrane</keyword>
<keyword evidence="1" id="KW-1133">Transmembrane helix</keyword>
<comment type="caution">
    <text evidence="2">The sequence shown here is derived from an EMBL/GenBank/DDBJ whole genome shotgun (WGS) entry which is preliminary data.</text>
</comment>
<gene>
    <name evidence="2" type="ORF">C440_04223</name>
</gene>
<proteinExistence type="predicted"/>